<keyword evidence="2 7" id="KW-0813">Transport</keyword>
<evidence type="ECO:0000256" key="7">
    <source>
        <dbReference type="RuleBase" id="RU363032"/>
    </source>
</evidence>
<evidence type="ECO:0000256" key="1">
    <source>
        <dbReference type="ARBA" id="ARBA00004651"/>
    </source>
</evidence>
<keyword evidence="11" id="KW-1185">Reference proteome</keyword>
<dbReference type="RefSeq" id="WP_184652563.1">
    <property type="nucleotide sequence ID" value="NZ_JACHFR010000002.1"/>
</dbReference>
<feature type="transmembrane region" description="Helical" evidence="7">
    <location>
        <begin position="15"/>
        <end position="36"/>
    </location>
</feature>
<dbReference type="PANTHER" id="PTHR43744">
    <property type="entry name" value="ABC TRANSPORTER PERMEASE PROTEIN MG189-RELATED-RELATED"/>
    <property type="match status" value="1"/>
</dbReference>
<dbReference type="PANTHER" id="PTHR43744:SF2">
    <property type="entry name" value="ARABINOOLIGOSACCHARIDES TRANSPORT SYSTEM PERMEASE PROTEIN ARAQ"/>
    <property type="match status" value="1"/>
</dbReference>
<dbReference type="GO" id="GO:0055085">
    <property type="term" value="P:transmembrane transport"/>
    <property type="evidence" value="ECO:0007669"/>
    <property type="project" value="InterPro"/>
</dbReference>
<dbReference type="Gene3D" id="1.10.3720.10">
    <property type="entry name" value="MetI-like"/>
    <property type="match status" value="1"/>
</dbReference>
<evidence type="ECO:0000256" key="6">
    <source>
        <dbReference type="ARBA" id="ARBA00023136"/>
    </source>
</evidence>
<dbReference type="InterPro" id="IPR035906">
    <property type="entry name" value="MetI-like_sf"/>
</dbReference>
<keyword evidence="4 7" id="KW-0812">Transmembrane</keyword>
<feature type="domain" description="ABC transmembrane type-1" evidence="8">
    <location>
        <begin position="77"/>
        <end position="269"/>
    </location>
</feature>
<dbReference type="GO" id="GO:0005886">
    <property type="term" value="C:plasma membrane"/>
    <property type="evidence" value="ECO:0007669"/>
    <property type="project" value="UniProtKB-SubCell"/>
</dbReference>
<keyword evidence="6 7" id="KW-0472">Membrane</keyword>
<dbReference type="InterPro" id="IPR000515">
    <property type="entry name" value="MetI-like"/>
</dbReference>
<reference evidence="9 11" key="2">
    <citation type="submission" date="2020-08" db="EMBL/GenBank/DDBJ databases">
        <title>Genomic Encyclopedia of Type Strains, Phase IV (KMG-IV): sequencing the most valuable type-strain genomes for metagenomic binning, comparative biology and taxonomic classification.</title>
        <authorList>
            <person name="Goeker M."/>
        </authorList>
    </citation>
    <scope>NUCLEOTIDE SEQUENCE [LARGE SCALE GENOMIC DNA]</scope>
    <source>
        <strain evidence="9 11">DSM 103679</strain>
    </source>
</reference>
<dbReference type="Pfam" id="PF00528">
    <property type="entry name" value="BPD_transp_1"/>
    <property type="match status" value="1"/>
</dbReference>
<dbReference type="AlphaFoldDB" id="A0A840S8Z3"/>
<dbReference type="SUPFAM" id="SSF161098">
    <property type="entry name" value="MetI-like"/>
    <property type="match status" value="1"/>
</dbReference>
<feature type="transmembrane region" description="Helical" evidence="7">
    <location>
        <begin position="48"/>
        <end position="66"/>
    </location>
</feature>
<dbReference type="PROSITE" id="PS50928">
    <property type="entry name" value="ABC_TM1"/>
    <property type="match status" value="1"/>
</dbReference>
<evidence type="ECO:0000313" key="9">
    <source>
        <dbReference type="EMBL" id="MBB5219139.1"/>
    </source>
</evidence>
<accession>A0A840S8Z3</accession>
<evidence type="ECO:0000313" key="11">
    <source>
        <dbReference type="Proteomes" id="UP000578697"/>
    </source>
</evidence>
<sequence>MIRYGTFMTLKIRRILCYLVMIFLAVLSLFPFYILIINSTRTHSQIQMGFSFFPGLNFVTNLRNLLADENTPIVQAMFNSVFVSLMSAVLTTYFSSMTAYGIYMYHFKGKNFAFKFILAVMMIPAQVSALGFIKLLENIMMLDSLAALYIPAIASPVVFFYMYQAMQSTLPVSIVEAARVDGCNEFLTFNRIVLPMMKPAIAVQAIFSFVSSWNNYFTPALVIDSDKKKTIPILIAQLRGADYKSFDMGQVYMMICMAIIPLVIIYLILSKSIISGVTVGGVKE</sequence>
<keyword evidence="3" id="KW-1003">Cell membrane</keyword>
<organism evidence="9 11">
    <name type="scientific">Treponema rectale</name>
    <dbReference type="NCBI Taxonomy" id="744512"/>
    <lineage>
        <taxon>Bacteria</taxon>
        <taxon>Pseudomonadati</taxon>
        <taxon>Spirochaetota</taxon>
        <taxon>Spirochaetia</taxon>
        <taxon>Spirochaetales</taxon>
        <taxon>Treponemataceae</taxon>
        <taxon>Treponema</taxon>
    </lineage>
</organism>
<gene>
    <name evidence="10" type="ORF">DYE49_11095</name>
    <name evidence="9" type="ORF">HNP77_001508</name>
</gene>
<dbReference type="Proteomes" id="UP000593591">
    <property type="component" value="Chromosome"/>
</dbReference>
<dbReference type="EMBL" id="JACHFR010000002">
    <property type="protein sequence ID" value="MBB5219139.1"/>
    <property type="molecule type" value="Genomic_DNA"/>
</dbReference>
<dbReference type="Proteomes" id="UP000578697">
    <property type="component" value="Unassembled WGS sequence"/>
</dbReference>
<feature type="transmembrane region" description="Helical" evidence="7">
    <location>
        <begin position="112"/>
        <end position="133"/>
    </location>
</feature>
<evidence type="ECO:0000256" key="2">
    <source>
        <dbReference type="ARBA" id="ARBA00022448"/>
    </source>
</evidence>
<evidence type="ECO:0000313" key="12">
    <source>
        <dbReference type="Proteomes" id="UP000593591"/>
    </source>
</evidence>
<evidence type="ECO:0000256" key="3">
    <source>
        <dbReference type="ARBA" id="ARBA00022475"/>
    </source>
</evidence>
<dbReference type="CDD" id="cd06261">
    <property type="entry name" value="TM_PBP2"/>
    <property type="match status" value="1"/>
</dbReference>
<reference evidence="10 12" key="1">
    <citation type="submission" date="2018-08" db="EMBL/GenBank/DDBJ databases">
        <title>The first complete genome of Treponema rectale (CHPAT), a commensal spirochete of the bovine rectum.</title>
        <authorList>
            <person name="Staton G.J."/>
            <person name="Clegg S.R."/>
            <person name="Carter S.D."/>
            <person name="Radford A.D."/>
            <person name="Darby A."/>
            <person name="Hall N."/>
            <person name="Birtles R.J."/>
            <person name="Evans N.J."/>
        </authorList>
    </citation>
    <scope>NUCLEOTIDE SEQUENCE [LARGE SCALE GENOMIC DNA]</scope>
    <source>
        <strain evidence="10 12">CHPA</strain>
    </source>
</reference>
<evidence type="ECO:0000259" key="8">
    <source>
        <dbReference type="PROSITE" id="PS50928"/>
    </source>
</evidence>
<evidence type="ECO:0000256" key="4">
    <source>
        <dbReference type="ARBA" id="ARBA00022692"/>
    </source>
</evidence>
<dbReference type="KEGG" id="trc:DYE49_11095"/>
<comment type="subcellular location">
    <subcellularLocation>
        <location evidence="1 7">Cell membrane</location>
        <topology evidence="1 7">Multi-pass membrane protein</topology>
    </subcellularLocation>
</comment>
<protein>
    <submittedName>
        <fullName evidence="10">Carbohydrate ABC transporter permease</fullName>
    </submittedName>
    <submittedName>
        <fullName evidence="9">Multiple sugar transport system permease protein</fullName>
    </submittedName>
</protein>
<feature type="transmembrane region" description="Helical" evidence="7">
    <location>
        <begin position="251"/>
        <end position="269"/>
    </location>
</feature>
<dbReference type="EMBL" id="CP031517">
    <property type="protein sequence ID" value="QOS40962.1"/>
    <property type="molecule type" value="Genomic_DNA"/>
</dbReference>
<feature type="transmembrane region" description="Helical" evidence="7">
    <location>
        <begin position="145"/>
        <end position="163"/>
    </location>
</feature>
<evidence type="ECO:0000313" key="10">
    <source>
        <dbReference type="EMBL" id="QOS40962.1"/>
    </source>
</evidence>
<evidence type="ECO:0000256" key="5">
    <source>
        <dbReference type="ARBA" id="ARBA00022989"/>
    </source>
</evidence>
<keyword evidence="9" id="KW-0762">Sugar transport</keyword>
<feature type="transmembrane region" description="Helical" evidence="7">
    <location>
        <begin position="78"/>
        <end position="106"/>
    </location>
</feature>
<keyword evidence="5 7" id="KW-1133">Transmembrane helix</keyword>
<name>A0A840S8Z3_9SPIR</name>
<proteinExistence type="inferred from homology"/>
<comment type="similarity">
    <text evidence="7">Belongs to the binding-protein-dependent transport system permease family.</text>
</comment>